<comment type="caution">
    <text evidence="2">The sequence shown here is derived from an EMBL/GenBank/DDBJ whole genome shotgun (WGS) entry which is preliminary data.</text>
</comment>
<dbReference type="Proteomes" id="UP001195483">
    <property type="component" value="Unassembled WGS sequence"/>
</dbReference>
<dbReference type="EMBL" id="JAEAOA010001133">
    <property type="protein sequence ID" value="KAK3577656.1"/>
    <property type="molecule type" value="Genomic_DNA"/>
</dbReference>
<evidence type="ECO:0000313" key="2">
    <source>
        <dbReference type="EMBL" id="KAK3577656.1"/>
    </source>
</evidence>
<keyword evidence="1" id="KW-1133">Transmembrane helix</keyword>
<evidence type="ECO:0000313" key="3">
    <source>
        <dbReference type="Proteomes" id="UP001195483"/>
    </source>
</evidence>
<keyword evidence="1" id="KW-0472">Membrane</keyword>
<proteinExistence type="predicted"/>
<gene>
    <name evidence="2" type="ORF">CHS0354_018280</name>
</gene>
<feature type="transmembrane region" description="Helical" evidence="1">
    <location>
        <begin position="107"/>
        <end position="125"/>
    </location>
</feature>
<reference evidence="2" key="2">
    <citation type="journal article" date="2021" name="Genome Biol. Evol.">
        <title>Developing a high-quality reference genome for a parasitic bivalve with doubly uniparental inheritance (Bivalvia: Unionida).</title>
        <authorList>
            <person name="Smith C.H."/>
        </authorList>
    </citation>
    <scope>NUCLEOTIDE SEQUENCE</scope>
    <source>
        <strain evidence="2">CHS0354</strain>
        <tissue evidence="2">Mantle</tissue>
    </source>
</reference>
<dbReference type="AlphaFoldDB" id="A0AAE0RQF0"/>
<protein>
    <submittedName>
        <fullName evidence="2">Uncharacterized protein</fullName>
    </submittedName>
</protein>
<organism evidence="2 3">
    <name type="scientific">Potamilus streckersoni</name>
    <dbReference type="NCBI Taxonomy" id="2493646"/>
    <lineage>
        <taxon>Eukaryota</taxon>
        <taxon>Metazoa</taxon>
        <taxon>Spiralia</taxon>
        <taxon>Lophotrochozoa</taxon>
        <taxon>Mollusca</taxon>
        <taxon>Bivalvia</taxon>
        <taxon>Autobranchia</taxon>
        <taxon>Heteroconchia</taxon>
        <taxon>Palaeoheterodonta</taxon>
        <taxon>Unionida</taxon>
        <taxon>Unionoidea</taxon>
        <taxon>Unionidae</taxon>
        <taxon>Ambleminae</taxon>
        <taxon>Lampsilini</taxon>
        <taxon>Potamilus</taxon>
    </lineage>
</organism>
<keyword evidence="3" id="KW-1185">Reference proteome</keyword>
<reference evidence="2" key="3">
    <citation type="submission" date="2023-05" db="EMBL/GenBank/DDBJ databases">
        <authorList>
            <person name="Smith C.H."/>
        </authorList>
    </citation>
    <scope>NUCLEOTIDE SEQUENCE</scope>
    <source>
        <strain evidence="2">CHS0354</strain>
        <tissue evidence="2">Mantle</tissue>
    </source>
</reference>
<keyword evidence="1" id="KW-0812">Transmembrane</keyword>
<accession>A0AAE0RQF0</accession>
<sequence length="142" mass="16472">MKKVLQTYKQQQANIAAEYNNELLEWNRQSNNQREYKLEKERDKLLNRLSKLAEGRPTHDNTNITDLSDANRPTKLSEAYSELYDNECTDAFEELTLPHGFDEKDTIAKLLNIILVVINALLYLISIETFQLKDSIALQIVV</sequence>
<reference evidence="2" key="1">
    <citation type="journal article" date="2021" name="Genome Biol. Evol.">
        <title>A High-Quality Reference Genome for a Parasitic Bivalve with Doubly Uniparental Inheritance (Bivalvia: Unionida).</title>
        <authorList>
            <person name="Smith C.H."/>
        </authorList>
    </citation>
    <scope>NUCLEOTIDE SEQUENCE</scope>
    <source>
        <strain evidence="2">CHS0354</strain>
    </source>
</reference>
<name>A0AAE0RQF0_9BIVA</name>
<evidence type="ECO:0000256" key="1">
    <source>
        <dbReference type="SAM" id="Phobius"/>
    </source>
</evidence>